<gene>
    <name evidence="4" type="ORF">PGAL8A_00266800</name>
</gene>
<sequence>MKTLTLYLKITTFLLLIWMYECFYNCDSYKTLIDKNILQIKNVLKYERVLTEGDIAGEKQTNAEGCQEECPLDNEKNKCNNPVQYKNQCDPHHGVKTPSLWESFDKKAKEIDPKLREQELNIELRKISHENVDPFSKIYQRHNPDEGRQILILSVTKDHSDLKKLLDECRKEKRDNKAESECKKEIEENKTELESKKLMIDNKTELESMKEMKENKTESESKNDMRDNITEFEWMNEMIKNETECESEPENEMRENKKKNKKSNILKFLFCCCDNH</sequence>
<feature type="region of interest" description="Disordered" evidence="2">
    <location>
        <begin position="209"/>
        <end position="228"/>
    </location>
</feature>
<evidence type="ECO:0000313" key="4">
    <source>
        <dbReference type="EMBL" id="CRG95465.1"/>
    </source>
</evidence>
<name>A0A1J1GTA7_PLAGA</name>
<dbReference type="AlphaFoldDB" id="A0A1J1GTA7"/>
<evidence type="ECO:0000313" key="5">
    <source>
        <dbReference type="Proteomes" id="UP000220797"/>
    </source>
</evidence>
<dbReference type="RefSeq" id="XP_028528275.1">
    <property type="nucleotide sequence ID" value="XM_028671642.1"/>
</dbReference>
<keyword evidence="5" id="KW-1185">Reference proteome</keyword>
<evidence type="ECO:0000256" key="1">
    <source>
        <dbReference type="SAM" id="Coils"/>
    </source>
</evidence>
<evidence type="ECO:0000256" key="3">
    <source>
        <dbReference type="SAM" id="SignalP"/>
    </source>
</evidence>
<dbReference type="EMBL" id="CVMV01000036">
    <property type="protein sequence ID" value="CRG95465.1"/>
    <property type="molecule type" value="Genomic_DNA"/>
</dbReference>
<feature type="signal peptide" evidence="3">
    <location>
        <begin position="1"/>
        <end position="22"/>
    </location>
</feature>
<reference evidence="4" key="1">
    <citation type="submission" date="2015-04" db="EMBL/GenBank/DDBJ databases">
        <authorList>
            <consortium name="Pathogen Informatics"/>
        </authorList>
    </citation>
    <scope>NUCLEOTIDE SEQUENCE [LARGE SCALE GENOMIC DNA]</scope>
    <source>
        <strain evidence="4">8A</strain>
    </source>
</reference>
<feature type="coiled-coil region" evidence="1">
    <location>
        <begin position="159"/>
        <end position="203"/>
    </location>
</feature>
<accession>A0A1J1GTA7</accession>
<keyword evidence="3" id="KW-0732">Signal</keyword>
<dbReference type="GeneID" id="39731197"/>
<evidence type="ECO:0000256" key="2">
    <source>
        <dbReference type="SAM" id="MobiDB-lite"/>
    </source>
</evidence>
<feature type="region of interest" description="Disordered" evidence="2">
    <location>
        <begin position="241"/>
        <end position="260"/>
    </location>
</feature>
<dbReference type="OrthoDB" id="6475849at2759"/>
<organism evidence="4 5">
    <name type="scientific">Plasmodium gallinaceum</name>
    <dbReference type="NCBI Taxonomy" id="5849"/>
    <lineage>
        <taxon>Eukaryota</taxon>
        <taxon>Sar</taxon>
        <taxon>Alveolata</taxon>
        <taxon>Apicomplexa</taxon>
        <taxon>Aconoidasida</taxon>
        <taxon>Haemosporida</taxon>
        <taxon>Plasmodiidae</taxon>
        <taxon>Plasmodium</taxon>
        <taxon>Plasmodium (Haemamoeba)</taxon>
    </lineage>
</organism>
<protein>
    <submittedName>
        <fullName evidence="4">Fam-g protein</fullName>
    </submittedName>
</protein>
<keyword evidence="1" id="KW-0175">Coiled coil</keyword>
<comment type="caution">
    <text evidence="4">The sequence shown here is derived from an EMBL/GenBank/DDBJ whole genome shotgun (WGS) entry which is preliminary data.</text>
</comment>
<proteinExistence type="predicted"/>
<dbReference type="Proteomes" id="UP000220797">
    <property type="component" value="Unassembled WGS sequence"/>
</dbReference>
<feature type="chain" id="PRO_5012565853" evidence="3">
    <location>
        <begin position="23"/>
        <end position="276"/>
    </location>
</feature>
<dbReference type="VEuPathDB" id="PlasmoDB:PGAL8A_00266800"/>